<dbReference type="PANTHER" id="PTHR30203">
    <property type="entry name" value="OUTER MEMBRANE CATION EFFLUX PROTEIN"/>
    <property type="match status" value="1"/>
</dbReference>
<proteinExistence type="inferred from homology"/>
<dbReference type="SUPFAM" id="SSF56954">
    <property type="entry name" value="Outer membrane efflux proteins (OEP)"/>
    <property type="match status" value="1"/>
</dbReference>
<dbReference type="Gene3D" id="1.20.1600.10">
    <property type="entry name" value="Outer membrane efflux proteins (OEP)"/>
    <property type="match status" value="1"/>
</dbReference>
<dbReference type="PANTHER" id="PTHR30203:SF24">
    <property type="entry name" value="BLR4935 PROTEIN"/>
    <property type="match status" value="1"/>
</dbReference>
<dbReference type="STRING" id="582744.Msip34_1485"/>
<accession>C6XDV5</accession>
<dbReference type="Pfam" id="PF02321">
    <property type="entry name" value="OEP"/>
    <property type="match status" value="2"/>
</dbReference>
<dbReference type="eggNOG" id="COG1538">
    <property type="taxonomic scope" value="Bacteria"/>
</dbReference>
<dbReference type="HOGENOM" id="CLU_012817_14_1_4"/>
<sequence length="478" mass="53128" precursor="true">MIKIKTTKAATCVTLLAGLWLIPGCGFQTYNAKPLDARASAQRYLAHQPDSPEFRQFLLDSGYPETQIPVTAWGMRELTLSALFYHPDLDLARAQWRAAQSAELTAAQRPIPGLNLDSEKHSDHAGGISPWTYGLSIDIPIETGGKRQARIDRAESLSAAARIEIAQTAWQVRSRVHQSWLDFRYHSQLLALLQQELKLRDETTAMLEKRLQSGMASSIEVANFRVLRQKTQQAIESEKGRLAELQAVLASNSALPLTTFKQLNLQPAAFDQASPLPPETLTSLRDAAMLNRLDLRAALARYDAAEAKLKLEIARQYPDLTLTPGYSYDQGDKIWSLGISALMTMINKNRGLIAEATALRDVEGAQFQVLQASIIAELERAEAAYAATLQELARAREFVTTAQALTRQIQRQFADGYADRLSLRTTELEALLASQHLLDVQYKLYQALAALEQVAQRPLLDENNMPENLNPLLAQPNS</sequence>
<dbReference type="OrthoDB" id="9791261at2"/>
<dbReference type="Proteomes" id="UP000002743">
    <property type="component" value="Chromosome"/>
</dbReference>
<evidence type="ECO:0000313" key="3">
    <source>
        <dbReference type="Proteomes" id="UP000002743"/>
    </source>
</evidence>
<dbReference type="AlphaFoldDB" id="C6XDV5"/>
<keyword evidence="3" id="KW-1185">Reference proteome</keyword>
<dbReference type="InterPro" id="IPR010131">
    <property type="entry name" value="MdtP/NodT-like"/>
</dbReference>
<dbReference type="KEGG" id="mei:Msip34_1485"/>
<evidence type="ECO:0000256" key="1">
    <source>
        <dbReference type="ARBA" id="ARBA00007613"/>
    </source>
</evidence>
<organism evidence="2 3">
    <name type="scientific">Methylovorus glucosotrophus (strain SIP3-4)</name>
    <dbReference type="NCBI Taxonomy" id="582744"/>
    <lineage>
        <taxon>Bacteria</taxon>
        <taxon>Pseudomonadati</taxon>
        <taxon>Pseudomonadota</taxon>
        <taxon>Betaproteobacteria</taxon>
        <taxon>Nitrosomonadales</taxon>
        <taxon>Methylophilaceae</taxon>
        <taxon>Methylovorus</taxon>
    </lineage>
</organism>
<name>C6XDV5_METGS</name>
<dbReference type="GO" id="GO:0015562">
    <property type="term" value="F:efflux transmembrane transporter activity"/>
    <property type="evidence" value="ECO:0007669"/>
    <property type="project" value="InterPro"/>
</dbReference>
<reference evidence="3" key="1">
    <citation type="submission" date="2009-07" db="EMBL/GenBank/DDBJ databases">
        <title>Complete sequence of chromosome of Methylovorus sp. SIP3-4.</title>
        <authorList>
            <person name="Lucas S."/>
            <person name="Copeland A."/>
            <person name="Lapidus A."/>
            <person name="Glavina del Rio T."/>
            <person name="Tice H."/>
            <person name="Bruce D."/>
            <person name="Goodwin L."/>
            <person name="Pitluck S."/>
            <person name="Clum A."/>
            <person name="Larimer F."/>
            <person name="Land M."/>
            <person name="Hauser L."/>
            <person name="Kyrpides N."/>
            <person name="Mikhailova N."/>
            <person name="Kayluzhnaya M."/>
            <person name="Chistoserdova L."/>
        </authorList>
    </citation>
    <scope>NUCLEOTIDE SEQUENCE [LARGE SCALE GENOMIC DNA]</scope>
    <source>
        <strain evidence="3">SIP3-4</strain>
    </source>
</reference>
<dbReference type="InterPro" id="IPR003423">
    <property type="entry name" value="OMP_efflux"/>
</dbReference>
<comment type="similarity">
    <text evidence="1">Belongs to the outer membrane factor (OMF) (TC 1.B.17) family.</text>
</comment>
<dbReference type="EMBL" id="CP001674">
    <property type="protein sequence ID" value="ACT50730.1"/>
    <property type="molecule type" value="Genomic_DNA"/>
</dbReference>
<protein>
    <submittedName>
        <fullName evidence="2">Outer membrane efflux protein</fullName>
    </submittedName>
</protein>
<evidence type="ECO:0000313" key="2">
    <source>
        <dbReference type="EMBL" id="ACT50730.1"/>
    </source>
</evidence>
<reference evidence="2 3" key="2">
    <citation type="journal article" date="2011" name="J. Bacteriol.">
        <title>Genomes of three methylotrophs from a single niche uncover genetic and metabolic divergence of Methylophilaceae.</title>
        <authorList>
            <person name="Lapidus A."/>
            <person name="Clum A."/>
            <person name="Labutti K."/>
            <person name="Kaluzhnaya M.G."/>
            <person name="Lim S."/>
            <person name="Beck D.A."/>
            <person name="Glavina Del Rio T."/>
            <person name="Nolan M."/>
            <person name="Mavromatis K."/>
            <person name="Huntemann M."/>
            <person name="Lucas S."/>
            <person name="Lidstrom M.E."/>
            <person name="Ivanova N."/>
            <person name="Chistoserdova L."/>
        </authorList>
    </citation>
    <scope>NUCLEOTIDE SEQUENCE [LARGE SCALE GENOMIC DNA]</scope>
    <source>
        <strain evidence="2 3">SIP3-4</strain>
    </source>
</reference>
<gene>
    <name evidence="2" type="ordered locus">Msip34_1485</name>
</gene>